<evidence type="ECO:0000313" key="2">
    <source>
        <dbReference type="EnsemblMetazoa" id="G26225.1:cds"/>
    </source>
</evidence>
<sequence>MIVYCLLVFLSLVAADHDDNSCHDYSCTNNNVAAFDPFRKECYCHCVDESSCSHLNCPHPYCSHFWIFYKCQCGECNTDSHCHCAGGETPRCIKDVFGGHQCHCDPAPVTTTIPPKTTQKPTTTQKPLVKLECHHRKISVIESIAENLHVEDGRAELCPGTTKHQTPEAFVINKCNSTAKSSWSQGLSIKAICDNKLPHLEAYTPISTFTPNGEYLAGFFIACNDRGFKMAAQTCTEAPMIINITDFTRPHVSDFYTILS</sequence>
<keyword evidence="3" id="KW-1185">Reference proteome</keyword>
<keyword evidence="1" id="KW-0732">Signal</keyword>
<organism evidence="2 3">
    <name type="scientific">Magallana gigas</name>
    <name type="common">Pacific oyster</name>
    <name type="synonym">Crassostrea gigas</name>
    <dbReference type="NCBI Taxonomy" id="29159"/>
    <lineage>
        <taxon>Eukaryota</taxon>
        <taxon>Metazoa</taxon>
        <taxon>Spiralia</taxon>
        <taxon>Lophotrochozoa</taxon>
        <taxon>Mollusca</taxon>
        <taxon>Bivalvia</taxon>
        <taxon>Autobranchia</taxon>
        <taxon>Pteriomorphia</taxon>
        <taxon>Ostreida</taxon>
        <taxon>Ostreoidea</taxon>
        <taxon>Ostreidae</taxon>
        <taxon>Magallana</taxon>
    </lineage>
</organism>
<protein>
    <recommendedName>
        <fullName evidence="4">EGF-like domain-containing protein</fullName>
    </recommendedName>
</protein>
<dbReference type="Proteomes" id="UP000005408">
    <property type="component" value="Unassembled WGS sequence"/>
</dbReference>
<evidence type="ECO:0008006" key="4">
    <source>
        <dbReference type="Google" id="ProtNLM"/>
    </source>
</evidence>
<name>A0A8W8L361_MAGGI</name>
<feature type="chain" id="PRO_5036500467" description="EGF-like domain-containing protein" evidence="1">
    <location>
        <begin position="16"/>
        <end position="260"/>
    </location>
</feature>
<proteinExistence type="predicted"/>
<accession>A0A8W8L361</accession>
<dbReference type="AlphaFoldDB" id="A0A8W8L361"/>
<dbReference type="EnsemblMetazoa" id="G26225.1">
    <property type="protein sequence ID" value="G26225.1:cds"/>
    <property type="gene ID" value="G26225"/>
</dbReference>
<reference evidence="2" key="1">
    <citation type="submission" date="2022-08" db="UniProtKB">
        <authorList>
            <consortium name="EnsemblMetazoa"/>
        </authorList>
    </citation>
    <scope>IDENTIFICATION</scope>
    <source>
        <strain evidence="2">05x7-T-G4-1.051#20</strain>
    </source>
</reference>
<evidence type="ECO:0000313" key="3">
    <source>
        <dbReference type="Proteomes" id="UP000005408"/>
    </source>
</evidence>
<evidence type="ECO:0000256" key="1">
    <source>
        <dbReference type="SAM" id="SignalP"/>
    </source>
</evidence>
<feature type="signal peptide" evidence="1">
    <location>
        <begin position="1"/>
        <end position="15"/>
    </location>
</feature>